<keyword evidence="3" id="KW-0158">Chromosome</keyword>
<gene>
    <name evidence="8" type="ORF">AUEXF2481DRAFT_683181</name>
</gene>
<evidence type="ECO:0000256" key="6">
    <source>
        <dbReference type="SAM" id="MobiDB-lite"/>
    </source>
</evidence>
<dbReference type="GO" id="GO:0051598">
    <property type="term" value="P:meiotic recombination checkpoint signaling"/>
    <property type="evidence" value="ECO:0007669"/>
    <property type="project" value="TreeGrafter"/>
</dbReference>
<dbReference type="InterPro" id="IPR003511">
    <property type="entry name" value="HORMA_dom"/>
</dbReference>
<sequence>MAQVMALRQIVATKTQLTQQQSTETVQVMLYTTTSMLCRRRGIFPSLAFDAVELAEDDEFYTCEGLMNNKHPCRAQPASPSSTSTRHSEPATLKIPLLKRGRSVRADQFLDSLEIVFEALQRGTLHAFRIPFLGDPEISTDPLELWSFRIIYKKSANGKREVQGLETNLGNQDVFNPSLDIDGYVMDLLGRVSDQCEELTQLPDDCYIQPSIMYTNDGWKPSGYVETRSQPSVEGFAGWRPQVEDIGLRGGVHHDLALRVASLKHQDSNTRRLAQDLRMRRTTAGQEEQASTKLVVTTVDTSTIRERTFSPGQGRRSSAISAIPETPQHVVRYEEDIIRQAVPSAPLQATGRLPQDAAALLGAPGDQDPDTAAFARGGQPHSRDPSVSQADDDVRRRSSLDNMVSLWLSIAHSRTNMVFRCTPTRMGMTTLRLRSD</sequence>
<dbReference type="EMBL" id="KL584758">
    <property type="protein sequence ID" value="KEQ95698.1"/>
    <property type="molecule type" value="Genomic_DNA"/>
</dbReference>
<dbReference type="AlphaFoldDB" id="A0A074YD33"/>
<keyword evidence="5" id="KW-0469">Meiosis</keyword>
<evidence type="ECO:0000259" key="7">
    <source>
        <dbReference type="PROSITE" id="PS50815"/>
    </source>
</evidence>
<dbReference type="Gene3D" id="3.30.900.10">
    <property type="entry name" value="HORMA domain"/>
    <property type="match status" value="1"/>
</dbReference>
<evidence type="ECO:0000256" key="4">
    <source>
        <dbReference type="ARBA" id="ARBA00023242"/>
    </source>
</evidence>
<dbReference type="InterPro" id="IPR036570">
    <property type="entry name" value="HORMA_dom_sf"/>
</dbReference>
<dbReference type="RefSeq" id="XP_013344343.1">
    <property type="nucleotide sequence ID" value="XM_013488889.1"/>
</dbReference>
<dbReference type="InterPro" id="IPR051294">
    <property type="entry name" value="HORMA_MeioticProgression"/>
</dbReference>
<dbReference type="PANTHER" id="PTHR48225:SF7">
    <property type="entry name" value="MEIOSIS-SPECIFIC PROTEIN HOP1"/>
    <property type="match status" value="1"/>
</dbReference>
<protein>
    <recommendedName>
        <fullName evidence="7">HORMA domain-containing protein</fullName>
    </recommendedName>
</protein>
<evidence type="ECO:0000313" key="9">
    <source>
        <dbReference type="Proteomes" id="UP000030641"/>
    </source>
</evidence>
<evidence type="ECO:0000256" key="3">
    <source>
        <dbReference type="ARBA" id="ARBA00022454"/>
    </source>
</evidence>
<evidence type="ECO:0000256" key="1">
    <source>
        <dbReference type="ARBA" id="ARBA00004123"/>
    </source>
</evidence>
<evidence type="ECO:0000313" key="8">
    <source>
        <dbReference type="EMBL" id="KEQ95698.1"/>
    </source>
</evidence>
<evidence type="ECO:0000256" key="2">
    <source>
        <dbReference type="ARBA" id="ARBA00004286"/>
    </source>
</evidence>
<dbReference type="HOGENOM" id="CLU_662181_0_0_1"/>
<dbReference type="SUPFAM" id="SSF56019">
    <property type="entry name" value="The spindle assembly checkpoint protein mad2"/>
    <property type="match status" value="1"/>
</dbReference>
<keyword evidence="9" id="KW-1185">Reference proteome</keyword>
<dbReference type="GO" id="GO:0007130">
    <property type="term" value="P:synaptonemal complex assembly"/>
    <property type="evidence" value="ECO:0007669"/>
    <property type="project" value="TreeGrafter"/>
</dbReference>
<organism evidence="8 9">
    <name type="scientific">Aureobasidium subglaciale (strain EXF-2481)</name>
    <name type="common">Aureobasidium pullulans var. subglaciale</name>
    <dbReference type="NCBI Taxonomy" id="1043005"/>
    <lineage>
        <taxon>Eukaryota</taxon>
        <taxon>Fungi</taxon>
        <taxon>Dikarya</taxon>
        <taxon>Ascomycota</taxon>
        <taxon>Pezizomycotina</taxon>
        <taxon>Dothideomycetes</taxon>
        <taxon>Dothideomycetidae</taxon>
        <taxon>Dothideales</taxon>
        <taxon>Saccotheciaceae</taxon>
        <taxon>Aureobasidium</taxon>
    </lineage>
</organism>
<dbReference type="Proteomes" id="UP000030641">
    <property type="component" value="Unassembled WGS sequence"/>
</dbReference>
<proteinExistence type="predicted"/>
<keyword evidence="4" id="KW-0539">Nucleus</keyword>
<dbReference type="PANTHER" id="PTHR48225">
    <property type="entry name" value="HORMA DOMAIN-CONTAINING PROTEIN 1"/>
    <property type="match status" value="1"/>
</dbReference>
<dbReference type="PROSITE" id="PS50815">
    <property type="entry name" value="HORMA"/>
    <property type="match status" value="1"/>
</dbReference>
<name>A0A074YD33_AURSE</name>
<dbReference type="GO" id="GO:0005694">
    <property type="term" value="C:chromosome"/>
    <property type="evidence" value="ECO:0007669"/>
    <property type="project" value="UniProtKB-SubCell"/>
</dbReference>
<dbReference type="GO" id="GO:0005634">
    <property type="term" value="C:nucleus"/>
    <property type="evidence" value="ECO:0007669"/>
    <property type="project" value="UniProtKB-SubCell"/>
</dbReference>
<feature type="region of interest" description="Disordered" evidence="6">
    <location>
        <begin position="359"/>
        <end position="395"/>
    </location>
</feature>
<dbReference type="OrthoDB" id="1928087at2759"/>
<dbReference type="GeneID" id="25370525"/>
<feature type="domain" description="HORMA" evidence="7">
    <location>
        <begin position="20"/>
        <end position="260"/>
    </location>
</feature>
<reference evidence="8 9" key="1">
    <citation type="journal article" date="2014" name="BMC Genomics">
        <title>Genome sequencing of four Aureobasidium pullulans varieties: biotechnological potential, stress tolerance, and description of new species.</title>
        <authorList>
            <person name="Gostin Ar C."/>
            <person name="Ohm R.A."/>
            <person name="Kogej T."/>
            <person name="Sonjak S."/>
            <person name="Turk M."/>
            <person name="Zajc J."/>
            <person name="Zalar P."/>
            <person name="Grube M."/>
            <person name="Sun H."/>
            <person name="Han J."/>
            <person name="Sharma A."/>
            <person name="Chiniquy J."/>
            <person name="Ngan C.Y."/>
            <person name="Lipzen A."/>
            <person name="Barry K."/>
            <person name="Grigoriev I.V."/>
            <person name="Gunde-Cimerman N."/>
        </authorList>
    </citation>
    <scope>NUCLEOTIDE SEQUENCE [LARGE SCALE GENOMIC DNA]</scope>
    <source>
        <strain evidence="8 9">EXF-2481</strain>
    </source>
</reference>
<dbReference type="STRING" id="1043005.A0A074YD33"/>
<comment type="subcellular location">
    <subcellularLocation>
        <location evidence="2">Chromosome</location>
    </subcellularLocation>
    <subcellularLocation>
        <location evidence="1">Nucleus</location>
    </subcellularLocation>
</comment>
<evidence type="ECO:0000256" key="5">
    <source>
        <dbReference type="ARBA" id="ARBA00023254"/>
    </source>
</evidence>
<accession>A0A074YD33</accession>
<dbReference type="InParanoid" id="A0A074YD33"/>
<dbReference type="Pfam" id="PF02301">
    <property type="entry name" value="HORMA"/>
    <property type="match status" value="1"/>
</dbReference>